<comment type="caution">
    <text evidence="2">The sequence shown here is derived from an EMBL/GenBank/DDBJ whole genome shotgun (WGS) entry which is preliminary data.</text>
</comment>
<organism evidence="2 3">
    <name type="scientific">Phytopseudomonas dryadis</name>
    <dbReference type="NCBI Taxonomy" id="2487520"/>
    <lineage>
        <taxon>Bacteria</taxon>
        <taxon>Pseudomonadati</taxon>
        <taxon>Pseudomonadota</taxon>
        <taxon>Gammaproteobacteria</taxon>
        <taxon>Pseudomonadales</taxon>
        <taxon>Pseudomonadaceae</taxon>
        <taxon>Phytopseudomonas</taxon>
    </lineage>
</organism>
<protein>
    <recommendedName>
        <fullName evidence="1">Laminin G domain-containing protein</fullName>
    </recommendedName>
</protein>
<name>A0ABY1Z200_9GAMM</name>
<evidence type="ECO:0000259" key="1">
    <source>
        <dbReference type="Pfam" id="PF02210"/>
    </source>
</evidence>
<accession>A0ABY1Z200</accession>
<evidence type="ECO:0000313" key="2">
    <source>
        <dbReference type="EMBL" id="TBV01905.1"/>
    </source>
</evidence>
<dbReference type="Pfam" id="PF02210">
    <property type="entry name" value="Laminin_G_2"/>
    <property type="match status" value="1"/>
</dbReference>
<gene>
    <name evidence="2" type="ORF">DNK34_20010</name>
</gene>
<keyword evidence="3" id="KW-1185">Reference proteome</keyword>
<reference evidence="2 3" key="1">
    <citation type="submission" date="2018-06" db="EMBL/GenBank/DDBJ databases">
        <title>Three novel Pseudomonas species isolated from symptomatic oak.</title>
        <authorList>
            <person name="Bueno-Gonzalez V."/>
            <person name="Brady C."/>
        </authorList>
    </citation>
    <scope>NUCLEOTIDE SEQUENCE [LARGE SCALE GENOMIC DNA]</scope>
    <source>
        <strain evidence="2 3">P26B</strain>
    </source>
</reference>
<dbReference type="InterPro" id="IPR013783">
    <property type="entry name" value="Ig-like_fold"/>
</dbReference>
<dbReference type="Proteomes" id="UP000291334">
    <property type="component" value="Unassembled WGS sequence"/>
</dbReference>
<dbReference type="InterPro" id="IPR013320">
    <property type="entry name" value="ConA-like_dom_sf"/>
</dbReference>
<dbReference type="SUPFAM" id="SSF49899">
    <property type="entry name" value="Concanavalin A-like lectins/glucanases"/>
    <property type="match status" value="1"/>
</dbReference>
<proteinExistence type="predicted"/>
<feature type="domain" description="Laminin G" evidence="1">
    <location>
        <begin position="870"/>
        <end position="958"/>
    </location>
</feature>
<dbReference type="EMBL" id="QJUM01000027">
    <property type="protein sequence ID" value="TBV01905.1"/>
    <property type="molecule type" value="Genomic_DNA"/>
</dbReference>
<dbReference type="Gene3D" id="2.60.40.10">
    <property type="entry name" value="Immunoglobulins"/>
    <property type="match status" value="1"/>
</dbReference>
<dbReference type="InterPro" id="IPR001791">
    <property type="entry name" value="Laminin_G"/>
</dbReference>
<evidence type="ECO:0000313" key="3">
    <source>
        <dbReference type="Proteomes" id="UP000291334"/>
    </source>
</evidence>
<sequence length="1404" mass="152035">MTSVKINISQQDMRDTDIYVFCESNGQLVAERRGLHEDELYQSYSGVDEQSGSFRFTIQLRGSAENTFATAGRSGEANFGKWQSAGGFQEAFQKRTANHLKAGETVRLIAINRATGYMGSTRIQLQAAVATGNLLNFAEQRIELAPPNLKVWAERRNQVEYGSTRGEQKRQTIGNEGAGLSSDISIAIYSDWRDADGSPLPEELADYGYTGSLAKVVAANQLAPAGANQLSQFAIKPGQQVQVIHLPEKVLARQHLYLQVAGQPQNRNPDFATGQGTGILKYRPSRYVPVQVPLHDEEASEIARQAYRKADRENPGLNLKAPEPQYAWQYRPELQFSLYELNVEAIRKYDAELNQAAPIDMNAPVLSSGTHFLEFLYGLLQSNFDLLAPVDLRGEREMVLALGADEVQVRIGEDQSIRFDNLEHLASLQSEDFLSMRLYANNDVANILWEWAFDQMLVIPAATTDGETVKISADDAFSGTELIEGLMLTHRDGATKPAVVDWSVSGSATLGRYTETNTSGYFQTLLKLPTTAGAMATVQAKFREPSVLEVDSVTYEVVPGRPHHISYETAGKTTVSELGGVTLDVWVFDRFDNKVADGTLVDINAEDMTLVGSRETRDGKVQVTLKGRDVPGDKQVTISVGDATENTLVRVHDVTLRVELVDSLPVGASTTVTVTAASDFGDLTGLPIQLSALRGVLDKSDLVLTGNHATTTLHAGEFAGGGTIVARLNDQLISQPFHVQLPAGAVRVSNPLLVSSRVGDPDPSVLGASAQTQIQVPGRVGETVTLDLLNYLKPNLLPLASWGLQSDFLDEEAGALLESTGARIEGAGVSRQSKYAEFSQGDQLRLAHEARYEKKGDIGATLAFNADTNQDATLLDLSSSGLKVVLTGDGRVKALAQLSDDSHVEVSTESVASGQWHRLGVHTINGELILQLDQQIVRVALDAPLKTQTSAYSLIIGGDYQGRVNELAVFDWSRSPVLRLSDGSQKSTVQVASDGYATFTVASHFSDLMALRGDPNKDLLSSVSRILVAHAVAAEGDDPSCMPVTTDDLIGTAEAFLKFIVDCKLQQKVRQAELKIETASGFKEITLAYVEYGAYKALQTQISRSGQGMIYLAQCLEGVVTGSTDSGAGMLCDFVASLLLVGDVRDFAIHGFYLFTGDMENFDQATYVFATLGIVSTLAEFTGIGVTVDAAIAGGKTAAKVMKGSKIINNMVGYLDKRVIHGEPGKRVEALTTVLPLLEVVALVAYEGGNIKDFLVAAVDSADDFDDWVKYSYRVIKDKLAYLDEDVTSSADARLNRFVGLWVGIAHAAGIDLISKSVREFAEILERVQESAKRGGVKQGDIAKFYTRVIAQLNKAADEAGDAAYPLSKYLSEIEHKNVPIAGLIRIAEHLGPDGLQTLRDGLK</sequence>